<dbReference type="Proteomes" id="UP000232891">
    <property type="component" value="Unassembled WGS sequence"/>
</dbReference>
<feature type="transmembrane region" description="Helical" evidence="11">
    <location>
        <begin position="193"/>
        <end position="211"/>
    </location>
</feature>
<keyword evidence="10 11" id="KW-0472">Membrane</keyword>
<evidence type="ECO:0000256" key="9">
    <source>
        <dbReference type="ARBA" id="ARBA00023055"/>
    </source>
</evidence>
<feature type="domain" description="ABC transmembrane type-1" evidence="13">
    <location>
        <begin position="65"/>
        <end position="356"/>
    </location>
</feature>
<keyword evidence="5" id="KW-0547">Nucleotide-binding</keyword>
<dbReference type="SMART" id="SM00382">
    <property type="entry name" value="AAA"/>
    <property type="match status" value="1"/>
</dbReference>
<evidence type="ECO:0000259" key="12">
    <source>
        <dbReference type="PROSITE" id="PS50893"/>
    </source>
</evidence>
<evidence type="ECO:0000256" key="2">
    <source>
        <dbReference type="ARBA" id="ARBA00022448"/>
    </source>
</evidence>
<organism evidence="14 15">
    <name type="scientific">Pseudomonas tolaasii NCPPB 2192</name>
    <dbReference type="NCBI Taxonomy" id="564423"/>
    <lineage>
        <taxon>Bacteria</taxon>
        <taxon>Pseudomonadati</taxon>
        <taxon>Pseudomonadota</taxon>
        <taxon>Gammaproteobacteria</taxon>
        <taxon>Pseudomonadales</taxon>
        <taxon>Pseudomonadaceae</taxon>
        <taxon>Pseudomonas</taxon>
    </lineage>
</organism>
<name>A0ABX4QE91_PSETO</name>
<dbReference type="InterPro" id="IPR011917">
    <property type="entry name" value="ABC_transpr_lipidA"/>
</dbReference>
<evidence type="ECO:0000256" key="10">
    <source>
        <dbReference type="ARBA" id="ARBA00023136"/>
    </source>
</evidence>
<evidence type="ECO:0000256" key="11">
    <source>
        <dbReference type="SAM" id="Phobius"/>
    </source>
</evidence>
<evidence type="ECO:0000256" key="1">
    <source>
        <dbReference type="ARBA" id="ARBA00004651"/>
    </source>
</evidence>
<comment type="subcellular location">
    <subcellularLocation>
        <location evidence="1">Cell membrane</location>
        <topology evidence="1">Multi-pass membrane protein</topology>
    </subcellularLocation>
</comment>
<dbReference type="Gene3D" id="3.40.50.300">
    <property type="entry name" value="P-loop containing nucleotide triphosphate hydrolases"/>
    <property type="match status" value="1"/>
</dbReference>
<dbReference type="InterPro" id="IPR027417">
    <property type="entry name" value="P-loop_NTPase"/>
</dbReference>
<gene>
    <name evidence="14" type="ORF">ATI14_1986</name>
</gene>
<evidence type="ECO:0000256" key="3">
    <source>
        <dbReference type="ARBA" id="ARBA00022475"/>
    </source>
</evidence>
<dbReference type="PANTHER" id="PTHR43394:SF1">
    <property type="entry name" value="ATP-BINDING CASSETTE SUB-FAMILY B MEMBER 10, MITOCHONDRIAL"/>
    <property type="match status" value="1"/>
</dbReference>
<dbReference type="SUPFAM" id="SSF90123">
    <property type="entry name" value="ABC transporter transmembrane region"/>
    <property type="match status" value="1"/>
</dbReference>
<keyword evidence="8 11" id="KW-1133">Transmembrane helix</keyword>
<keyword evidence="4 11" id="KW-0812">Transmembrane</keyword>
<keyword evidence="2" id="KW-0813">Transport</keyword>
<dbReference type="Pfam" id="PF00664">
    <property type="entry name" value="ABC_membrane"/>
    <property type="match status" value="1"/>
</dbReference>
<dbReference type="SUPFAM" id="SSF52540">
    <property type="entry name" value="P-loop containing nucleoside triphosphate hydrolases"/>
    <property type="match status" value="1"/>
</dbReference>
<evidence type="ECO:0000256" key="5">
    <source>
        <dbReference type="ARBA" id="ARBA00022741"/>
    </source>
</evidence>
<evidence type="ECO:0000256" key="8">
    <source>
        <dbReference type="ARBA" id="ARBA00022989"/>
    </source>
</evidence>
<feature type="transmembrane region" description="Helical" evidence="11">
    <location>
        <begin position="217"/>
        <end position="234"/>
    </location>
</feature>
<reference evidence="14 15" key="1">
    <citation type="submission" date="2017-11" db="EMBL/GenBank/DDBJ databases">
        <title>Genome sequencing of a diverse group of Pseudomonas species.</title>
        <authorList>
            <person name="Loper J."/>
        </authorList>
    </citation>
    <scope>NUCLEOTIDE SEQUENCE [LARGE SCALE GENOMIC DNA]</scope>
    <source>
        <strain evidence="14 15">NCPPB 2192</strain>
    </source>
</reference>
<keyword evidence="15" id="KW-1185">Reference proteome</keyword>
<keyword evidence="7" id="KW-1278">Translocase</keyword>
<dbReference type="InterPro" id="IPR036640">
    <property type="entry name" value="ABC1_TM_sf"/>
</dbReference>
<dbReference type="CDD" id="cd18552">
    <property type="entry name" value="ABC_6TM_MsbA_like"/>
    <property type="match status" value="1"/>
</dbReference>
<dbReference type="Gene3D" id="1.20.1560.10">
    <property type="entry name" value="ABC transporter type 1, transmembrane domain"/>
    <property type="match status" value="1"/>
</dbReference>
<dbReference type="PROSITE" id="PS50893">
    <property type="entry name" value="ABC_TRANSPORTER_2"/>
    <property type="match status" value="1"/>
</dbReference>
<dbReference type="GO" id="GO:0005524">
    <property type="term" value="F:ATP binding"/>
    <property type="evidence" value="ECO:0007669"/>
    <property type="project" value="UniProtKB-KW"/>
</dbReference>
<dbReference type="PROSITE" id="PS00211">
    <property type="entry name" value="ABC_TRANSPORTER_1"/>
    <property type="match status" value="1"/>
</dbReference>
<dbReference type="NCBIfam" id="TIGR02203">
    <property type="entry name" value="MsbA_lipidA"/>
    <property type="match status" value="1"/>
</dbReference>
<dbReference type="PANTHER" id="PTHR43394">
    <property type="entry name" value="ATP-DEPENDENT PERMEASE MDL1, MITOCHONDRIAL"/>
    <property type="match status" value="1"/>
</dbReference>
<dbReference type="InterPro" id="IPR039421">
    <property type="entry name" value="Type_1_exporter"/>
</dbReference>
<evidence type="ECO:0000313" key="15">
    <source>
        <dbReference type="Proteomes" id="UP000232891"/>
    </source>
</evidence>
<evidence type="ECO:0000256" key="7">
    <source>
        <dbReference type="ARBA" id="ARBA00022967"/>
    </source>
</evidence>
<evidence type="ECO:0000256" key="4">
    <source>
        <dbReference type="ARBA" id="ARBA00022692"/>
    </source>
</evidence>
<evidence type="ECO:0000259" key="13">
    <source>
        <dbReference type="PROSITE" id="PS50929"/>
    </source>
</evidence>
<dbReference type="InterPro" id="IPR003439">
    <property type="entry name" value="ABC_transporter-like_ATP-bd"/>
</dbReference>
<keyword evidence="9" id="KW-0445">Lipid transport</keyword>
<keyword evidence="3" id="KW-1003">Cell membrane</keyword>
<dbReference type="EMBL" id="PHHD01000001">
    <property type="protein sequence ID" value="PKA75120.1"/>
    <property type="molecule type" value="Genomic_DNA"/>
</dbReference>
<feature type="transmembrane region" description="Helical" evidence="11">
    <location>
        <begin position="114"/>
        <end position="137"/>
    </location>
</feature>
<keyword evidence="6 14" id="KW-0067">ATP-binding</keyword>
<feature type="transmembrane region" description="Helical" evidence="11">
    <location>
        <begin position="60"/>
        <end position="85"/>
    </location>
</feature>
<dbReference type="InterPro" id="IPR011527">
    <property type="entry name" value="ABC1_TM_dom"/>
</dbReference>
<proteinExistence type="predicted"/>
<dbReference type="Pfam" id="PF00005">
    <property type="entry name" value="ABC_tran"/>
    <property type="match status" value="1"/>
</dbReference>
<feature type="domain" description="ABC transporter" evidence="12">
    <location>
        <begin position="390"/>
        <end position="624"/>
    </location>
</feature>
<evidence type="ECO:0000256" key="6">
    <source>
        <dbReference type="ARBA" id="ARBA00022840"/>
    </source>
</evidence>
<sequence>MSPVGSNRAAGQAGCKYNREAVLKSASFFKTPRDMTDSSPSASPSSLKIYFRLLSYVKPYMGLFALSIVGFLIFASTQPMLGYILKYFVDGLSNPEAVLFPTVPFLRDLQLLQAVPLLIILIAAWQGLGSFLGNYLLAKVSLGLVHDLRVQLFNNLLTLPNRYFDNHNSGHLISRITFNVTMVTGAATDAIKVVIREGMTVIFLFASLLFMNWRLTLVMIAILPLIAVMVRTASKKFRKQSKKIQVAMGDVTHVASETIQGYRVVRSFGGEVYEEKRFLKASLSNTDKQLRMTRTGAIYTPALQLVIYIAMAVLMFLVLYLRGDASAGDMVAYITLAGLLPKPIRQLSEVSSTIQKGVAGAESIFEQLDEEQEVDRGTIERDKVSGRLEVRQLNFTYPGTDRHVLKDISFSVEPGQMVALVGRSGSGKSTLASLIPRFYHHESGEILLDGVEVEDYKLLNLRKHIAQVTQHVTLFSDTVTNNIAYGDLAGAPRADVEAAAADAYAKDFIDQLPKGFDTPVGENGVLLSGGQRQRLAIARALLKNAPLLILDEATSALDTESERHIQAALDKVMQGRTTLVIAHRLSTIEKADLILVMDDGRIVERGTHGELLAQNGYYARLHAMGLDAPVSADIT</sequence>
<accession>A0ABX4QE91</accession>
<dbReference type="InterPro" id="IPR003593">
    <property type="entry name" value="AAA+_ATPase"/>
</dbReference>
<dbReference type="PROSITE" id="PS50929">
    <property type="entry name" value="ABC_TM1F"/>
    <property type="match status" value="1"/>
</dbReference>
<comment type="caution">
    <text evidence="14">The sequence shown here is derived from an EMBL/GenBank/DDBJ whole genome shotgun (WGS) entry which is preliminary data.</text>
</comment>
<feature type="transmembrane region" description="Helical" evidence="11">
    <location>
        <begin position="298"/>
        <end position="321"/>
    </location>
</feature>
<protein>
    <submittedName>
        <fullName evidence="14">ATP-binding cassette, subfamily B, MsbA</fullName>
    </submittedName>
</protein>
<evidence type="ECO:0000313" key="14">
    <source>
        <dbReference type="EMBL" id="PKA75120.1"/>
    </source>
</evidence>
<dbReference type="InterPro" id="IPR017871">
    <property type="entry name" value="ABC_transporter-like_CS"/>
</dbReference>